<evidence type="ECO:0000256" key="4">
    <source>
        <dbReference type="ARBA" id="ARBA00022723"/>
    </source>
</evidence>
<dbReference type="Gene3D" id="2.60.200.40">
    <property type="match status" value="1"/>
</dbReference>
<protein>
    <submittedName>
        <fullName evidence="14">YegS/Rv2252/BmrU family lipid kinase</fullName>
    </submittedName>
</protein>
<dbReference type="PANTHER" id="PTHR12358">
    <property type="entry name" value="SPHINGOSINE KINASE"/>
    <property type="match status" value="1"/>
</dbReference>
<evidence type="ECO:0000259" key="13">
    <source>
        <dbReference type="PROSITE" id="PS50146"/>
    </source>
</evidence>
<evidence type="ECO:0000256" key="1">
    <source>
        <dbReference type="ARBA" id="ARBA00001946"/>
    </source>
</evidence>
<dbReference type="InterPro" id="IPR050187">
    <property type="entry name" value="Lipid_Phosphate_FormReg"/>
</dbReference>
<organism evidence="14 15">
    <name type="scientific">Natronomicrosphaera hydrolytica</name>
    <dbReference type="NCBI Taxonomy" id="3242702"/>
    <lineage>
        <taxon>Bacteria</taxon>
        <taxon>Pseudomonadati</taxon>
        <taxon>Planctomycetota</taxon>
        <taxon>Phycisphaerae</taxon>
        <taxon>Phycisphaerales</taxon>
        <taxon>Phycisphaeraceae</taxon>
        <taxon>Natronomicrosphaera</taxon>
    </lineage>
</organism>
<keyword evidence="5" id="KW-0547">Nucleotide-binding</keyword>
<feature type="domain" description="DAGKc" evidence="13">
    <location>
        <begin position="3"/>
        <end position="136"/>
    </location>
</feature>
<dbReference type="InterPro" id="IPR005218">
    <property type="entry name" value="Diacylglycerol/lipid_kinase"/>
</dbReference>
<dbReference type="PROSITE" id="PS50146">
    <property type="entry name" value="DAGK"/>
    <property type="match status" value="1"/>
</dbReference>
<keyword evidence="8" id="KW-0460">Magnesium</keyword>
<dbReference type="InterPro" id="IPR016064">
    <property type="entry name" value="NAD/diacylglycerol_kinase_sf"/>
</dbReference>
<evidence type="ECO:0000256" key="2">
    <source>
        <dbReference type="ARBA" id="ARBA00022516"/>
    </source>
</evidence>
<dbReference type="Pfam" id="PF19279">
    <property type="entry name" value="YegS_C"/>
    <property type="match status" value="1"/>
</dbReference>
<evidence type="ECO:0000313" key="15">
    <source>
        <dbReference type="Proteomes" id="UP001575105"/>
    </source>
</evidence>
<dbReference type="SUPFAM" id="SSF111331">
    <property type="entry name" value="NAD kinase/diacylglycerol kinase-like"/>
    <property type="match status" value="1"/>
</dbReference>
<keyword evidence="10" id="KW-0594">Phospholipid biosynthesis</keyword>
<evidence type="ECO:0000256" key="10">
    <source>
        <dbReference type="ARBA" id="ARBA00023209"/>
    </source>
</evidence>
<dbReference type="SMART" id="SM00046">
    <property type="entry name" value="DAGKc"/>
    <property type="match status" value="1"/>
</dbReference>
<keyword evidence="4" id="KW-0479">Metal-binding</keyword>
<feature type="compositionally biased region" description="Polar residues" evidence="12">
    <location>
        <begin position="184"/>
        <end position="193"/>
    </location>
</feature>
<keyword evidence="6 14" id="KW-0418">Kinase</keyword>
<evidence type="ECO:0000256" key="5">
    <source>
        <dbReference type="ARBA" id="ARBA00022741"/>
    </source>
</evidence>
<gene>
    <name evidence="14" type="ORF">ACERK3_03775</name>
</gene>
<dbReference type="PANTHER" id="PTHR12358:SF106">
    <property type="entry name" value="LIPID KINASE YEGS"/>
    <property type="match status" value="1"/>
</dbReference>
<evidence type="ECO:0000256" key="9">
    <source>
        <dbReference type="ARBA" id="ARBA00023098"/>
    </source>
</evidence>
<dbReference type="NCBIfam" id="TIGR00147">
    <property type="entry name" value="YegS/Rv2252/BmrU family lipid kinase"/>
    <property type="match status" value="1"/>
</dbReference>
<reference evidence="14 15" key="1">
    <citation type="submission" date="2024-08" db="EMBL/GenBank/DDBJ databases">
        <title>Whole-genome sequencing of halo(alkali)philic microorganisms from hypersaline lakes.</title>
        <authorList>
            <person name="Sorokin D.Y."/>
            <person name="Merkel A.Y."/>
            <person name="Messina E."/>
            <person name="Yakimov M."/>
        </authorList>
    </citation>
    <scope>NUCLEOTIDE SEQUENCE [LARGE SCALE GENOMIC DNA]</scope>
    <source>
        <strain evidence="14 15">AB-hyl4</strain>
    </source>
</reference>
<keyword evidence="15" id="KW-1185">Reference proteome</keyword>
<evidence type="ECO:0000256" key="8">
    <source>
        <dbReference type="ARBA" id="ARBA00022842"/>
    </source>
</evidence>
<keyword evidence="7" id="KW-0067">ATP-binding</keyword>
<name>A0ABV4U1C6_9BACT</name>
<accession>A0ABV4U1C6</accession>
<evidence type="ECO:0000256" key="7">
    <source>
        <dbReference type="ARBA" id="ARBA00022840"/>
    </source>
</evidence>
<keyword evidence="9" id="KW-0443">Lipid metabolism</keyword>
<evidence type="ECO:0000256" key="11">
    <source>
        <dbReference type="ARBA" id="ARBA00023264"/>
    </source>
</evidence>
<evidence type="ECO:0000313" key="14">
    <source>
        <dbReference type="EMBL" id="MFA9477409.1"/>
    </source>
</evidence>
<keyword evidence="11" id="KW-1208">Phospholipid metabolism</keyword>
<dbReference type="Gene3D" id="3.40.50.10330">
    <property type="entry name" value="Probable inorganic polyphosphate/atp-NAD kinase, domain 1"/>
    <property type="match status" value="1"/>
</dbReference>
<keyword evidence="3" id="KW-0808">Transferase</keyword>
<dbReference type="RefSeq" id="WP_425344334.1">
    <property type="nucleotide sequence ID" value="NZ_JBGUBD010000002.1"/>
</dbReference>
<proteinExistence type="predicted"/>
<dbReference type="Pfam" id="PF00781">
    <property type="entry name" value="DAGK_cat"/>
    <property type="match status" value="1"/>
</dbReference>
<feature type="region of interest" description="Disordered" evidence="12">
    <location>
        <begin position="182"/>
        <end position="204"/>
    </location>
</feature>
<evidence type="ECO:0000256" key="6">
    <source>
        <dbReference type="ARBA" id="ARBA00022777"/>
    </source>
</evidence>
<dbReference type="EMBL" id="JBGUBD010000002">
    <property type="protein sequence ID" value="MFA9477409.1"/>
    <property type="molecule type" value="Genomic_DNA"/>
</dbReference>
<dbReference type="Proteomes" id="UP001575105">
    <property type="component" value="Unassembled WGS sequence"/>
</dbReference>
<evidence type="ECO:0000256" key="12">
    <source>
        <dbReference type="SAM" id="MobiDB-lite"/>
    </source>
</evidence>
<dbReference type="InterPro" id="IPR001206">
    <property type="entry name" value="Diacylglycerol_kinase_cat_dom"/>
</dbReference>
<evidence type="ECO:0000256" key="3">
    <source>
        <dbReference type="ARBA" id="ARBA00022679"/>
    </source>
</evidence>
<sequence>MPASPRSLCLILNPRAAGDEQLRAAVHGLRAAGHRIEVRPTWESGQAEQFAHEITTHHTFDAIVVGGGDGTLNELVNGIMAAAPDRPPAVGVLPYGTANDFATGIGMPADDPVAALQLIATAPSRPIDLGRVNDRWFINAASVGLNAEITADTPKSLKQLLGGAAYSLNALTKLTTDAHRPATVTANSPQPEATNRKPETNPDLHWQGDMLMLIVANARTAGGGHVIAPHAQLDDGELDLTLVANAPAADLADVLTQALTTGTPHHPAVIQQRVTSLTVETEQPVTLNLDGEPTSERRCQFQVHPRVLPVLMGPRQA</sequence>
<comment type="cofactor">
    <cofactor evidence="1">
        <name>Mg(2+)</name>
        <dbReference type="ChEBI" id="CHEBI:18420"/>
    </cofactor>
</comment>
<dbReference type="InterPro" id="IPR017438">
    <property type="entry name" value="ATP-NAD_kinase_N"/>
</dbReference>
<comment type="caution">
    <text evidence="14">The sequence shown here is derived from an EMBL/GenBank/DDBJ whole genome shotgun (WGS) entry which is preliminary data.</text>
</comment>
<keyword evidence="2" id="KW-0444">Lipid biosynthesis</keyword>
<dbReference type="GO" id="GO:0016301">
    <property type="term" value="F:kinase activity"/>
    <property type="evidence" value="ECO:0007669"/>
    <property type="project" value="UniProtKB-KW"/>
</dbReference>
<dbReference type="InterPro" id="IPR045540">
    <property type="entry name" value="YegS/DAGK_C"/>
</dbReference>